<evidence type="ECO:0000313" key="9">
    <source>
        <dbReference type="Proteomes" id="UP000837801"/>
    </source>
</evidence>
<dbReference type="Proteomes" id="UP000837801">
    <property type="component" value="Unassembled WGS sequence"/>
</dbReference>
<feature type="signal peptide" evidence="7">
    <location>
        <begin position="1"/>
        <end position="20"/>
    </location>
</feature>
<evidence type="ECO:0000256" key="1">
    <source>
        <dbReference type="ARBA" id="ARBA00009431"/>
    </source>
</evidence>
<feature type="chain" id="PRO_5040529435" description="Carboxypeptidase" evidence="7">
    <location>
        <begin position="21"/>
        <end position="559"/>
    </location>
</feature>
<evidence type="ECO:0000256" key="6">
    <source>
        <dbReference type="ARBA" id="ARBA00023180"/>
    </source>
</evidence>
<dbReference type="GO" id="GO:0006508">
    <property type="term" value="P:proteolysis"/>
    <property type="evidence" value="ECO:0007669"/>
    <property type="project" value="UniProtKB-KW"/>
</dbReference>
<dbReference type="Pfam" id="PF00450">
    <property type="entry name" value="Peptidase_S10"/>
    <property type="match status" value="1"/>
</dbReference>
<dbReference type="InterPro" id="IPR029058">
    <property type="entry name" value="AB_hydrolase_fold"/>
</dbReference>
<evidence type="ECO:0000256" key="5">
    <source>
        <dbReference type="ARBA" id="ARBA00022801"/>
    </source>
</evidence>
<dbReference type="EC" id="3.4.16.-" evidence="7"/>
<dbReference type="OrthoDB" id="443318at2759"/>
<dbReference type="PANTHER" id="PTHR11802:SF113">
    <property type="entry name" value="SERINE CARBOXYPEPTIDASE CTSA-4.1"/>
    <property type="match status" value="1"/>
</dbReference>
<name>A0A9P0VZW9_9ASCO</name>
<dbReference type="InterPro" id="IPR018202">
    <property type="entry name" value="Ser_caboxypep_ser_AS"/>
</dbReference>
<comment type="similarity">
    <text evidence="1 7">Belongs to the peptidase S10 family.</text>
</comment>
<accession>A0A9P0VZW9</accession>
<dbReference type="SUPFAM" id="SSF53474">
    <property type="entry name" value="alpha/beta-Hydrolases"/>
    <property type="match status" value="1"/>
</dbReference>
<sequence length="559" mass="62244">MRIANNLCLVTALAASSVSAFQSPIAINHDIDSFLEKHVLGIQDTKNVDTSLVAAWKELLVEYGPSQLVNEINNYKERASSFPGTVQELREPSAAEELASTLKSIHNNNSPEIAQNGYEVVSMREKFKNHSLRVREGHPELLHLDSVKQHTGYLDIEDEDKHLFYWFFESRNDPVNDPIILWLNGGPGCSSATGLFFELGPSSINKEIYPVYNPHSWNSNASVIFLDQPVGVGYSHSSKKVSTTAAAGKDVYAFLELFFKKFPQFNSPSNKFHIAGESYGGHYVPKFASEIINQKDRTFELSSILVGNGLTDDLIQLDSQRSMLCGEGGIEQLATDEECSEMSDEYDKCVPFAKLCYDLQNPFACVPASLICSRIGDNVKSVPPFNPYDIRKPCEGDNGLCYEALDYSAKFLNSEFVKMVLGVDSEVQEFESCSNDVGYGFAFQGDIMLPHQQYVAELLEAGIPVLLYAGDKDYICNWVGNNKWSAALPYSGHEVFESAPFKPFITSGNATSGEVKNYDIFTFLRIYDAGHMVPYDKPEVSLEMLNRWLAGDYAFAGKK</sequence>
<dbReference type="PROSITE" id="PS00131">
    <property type="entry name" value="CARBOXYPEPT_SER_SER"/>
    <property type="match status" value="1"/>
</dbReference>
<keyword evidence="2 7" id="KW-0121">Carboxypeptidase</keyword>
<protein>
    <recommendedName>
        <fullName evidence="7">Carboxypeptidase</fullName>
        <ecNumber evidence="7">3.4.16.-</ecNumber>
    </recommendedName>
</protein>
<evidence type="ECO:0000256" key="2">
    <source>
        <dbReference type="ARBA" id="ARBA00022645"/>
    </source>
</evidence>
<evidence type="ECO:0000256" key="3">
    <source>
        <dbReference type="ARBA" id="ARBA00022670"/>
    </source>
</evidence>
<dbReference type="PANTHER" id="PTHR11802">
    <property type="entry name" value="SERINE PROTEASE FAMILY S10 SERINE CARBOXYPEPTIDASE"/>
    <property type="match status" value="1"/>
</dbReference>
<keyword evidence="4 7" id="KW-0732">Signal</keyword>
<organism evidence="8 9">
    <name type="scientific">[Candida] railenensis</name>
    <dbReference type="NCBI Taxonomy" id="45579"/>
    <lineage>
        <taxon>Eukaryota</taxon>
        <taxon>Fungi</taxon>
        <taxon>Dikarya</taxon>
        <taxon>Ascomycota</taxon>
        <taxon>Saccharomycotina</taxon>
        <taxon>Pichiomycetes</taxon>
        <taxon>Debaryomycetaceae</taxon>
        <taxon>Kurtzmaniella</taxon>
    </lineage>
</organism>
<dbReference type="InterPro" id="IPR001563">
    <property type="entry name" value="Peptidase_S10"/>
</dbReference>
<dbReference type="GO" id="GO:0004185">
    <property type="term" value="F:serine-type carboxypeptidase activity"/>
    <property type="evidence" value="ECO:0007669"/>
    <property type="project" value="UniProtKB-UniRule"/>
</dbReference>
<dbReference type="GO" id="GO:0000324">
    <property type="term" value="C:fungal-type vacuole"/>
    <property type="evidence" value="ECO:0007669"/>
    <property type="project" value="TreeGrafter"/>
</dbReference>
<evidence type="ECO:0000313" key="8">
    <source>
        <dbReference type="EMBL" id="CAH2354378.1"/>
    </source>
</evidence>
<proteinExistence type="inferred from homology"/>
<dbReference type="AlphaFoldDB" id="A0A9P0VZW9"/>
<dbReference type="Gene3D" id="3.40.50.1820">
    <property type="entry name" value="alpha/beta hydrolase"/>
    <property type="match status" value="1"/>
</dbReference>
<gene>
    <name evidence="8" type="ORF">CLIB1423_16S01354</name>
</gene>
<keyword evidence="6" id="KW-0325">Glycoprotein</keyword>
<dbReference type="InterPro" id="IPR033124">
    <property type="entry name" value="Ser_caboxypep_his_AS"/>
</dbReference>
<dbReference type="PROSITE" id="PS00560">
    <property type="entry name" value="CARBOXYPEPT_SER_HIS"/>
    <property type="match status" value="1"/>
</dbReference>
<comment type="caution">
    <text evidence="8">The sequence shown here is derived from an EMBL/GenBank/DDBJ whole genome shotgun (WGS) entry which is preliminary data.</text>
</comment>
<keyword evidence="9" id="KW-1185">Reference proteome</keyword>
<dbReference type="PRINTS" id="PR00724">
    <property type="entry name" value="CRBOXYPTASEC"/>
</dbReference>
<evidence type="ECO:0000256" key="7">
    <source>
        <dbReference type="RuleBase" id="RU361156"/>
    </source>
</evidence>
<keyword evidence="3 7" id="KW-0645">Protease</keyword>
<dbReference type="Gene3D" id="1.10.287.410">
    <property type="match status" value="1"/>
</dbReference>
<evidence type="ECO:0000256" key="4">
    <source>
        <dbReference type="ARBA" id="ARBA00022729"/>
    </source>
</evidence>
<keyword evidence="5 7" id="KW-0378">Hydrolase</keyword>
<dbReference type="EMBL" id="CAKXYY010000016">
    <property type="protein sequence ID" value="CAH2354378.1"/>
    <property type="molecule type" value="Genomic_DNA"/>
</dbReference>
<reference evidence="8" key="1">
    <citation type="submission" date="2022-03" db="EMBL/GenBank/DDBJ databases">
        <authorList>
            <person name="Legras J.-L."/>
            <person name="Devillers H."/>
            <person name="Grondin C."/>
        </authorList>
    </citation>
    <scope>NUCLEOTIDE SEQUENCE</scope>
    <source>
        <strain evidence="8">CLIB 1423</strain>
    </source>
</reference>